<dbReference type="InterPro" id="IPR029033">
    <property type="entry name" value="His_PPase_superfam"/>
</dbReference>
<feature type="binding site" evidence="10">
    <location>
        <position position="631"/>
    </location>
    <ligand>
        <name>ATP</name>
        <dbReference type="ChEBI" id="CHEBI:30616"/>
    </ligand>
</feature>
<dbReference type="InterPro" id="IPR017441">
    <property type="entry name" value="Protein_kinase_ATP_BS"/>
</dbReference>
<evidence type="ECO:0000256" key="1">
    <source>
        <dbReference type="ARBA" id="ARBA00005926"/>
    </source>
</evidence>
<name>A0A3M7I6K5_HORWE</name>
<evidence type="ECO:0000259" key="13">
    <source>
        <dbReference type="PROSITE" id="PS50011"/>
    </source>
</evidence>
<comment type="similarity">
    <text evidence="1">Belongs to the protein kinase superfamily. CK1 Ser/Thr protein kinase family. Casein kinase I subfamily.</text>
</comment>
<keyword evidence="12" id="KW-0732">Signal</keyword>
<dbReference type="AlphaFoldDB" id="A0A3M7I6K5"/>
<feature type="region of interest" description="Disordered" evidence="11">
    <location>
        <begin position="920"/>
        <end position="1047"/>
    </location>
</feature>
<gene>
    <name evidence="14" type="ORF">D0859_14823</name>
</gene>
<feature type="compositionally biased region" description="Polar residues" evidence="11">
    <location>
        <begin position="947"/>
        <end position="959"/>
    </location>
</feature>
<feature type="domain" description="Protein kinase" evidence="13">
    <location>
        <begin position="602"/>
        <end position="869"/>
    </location>
</feature>
<dbReference type="FunFam" id="1.10.510.10:FF:000160">
    <property type="entry name" value="Casein kinase I 1"/>
    <property type="match status" value="1"/>
</dbReference>
<dbReference type="VEuPathDB" id="FungiDB:BTJ68_08441"/>
<evidence type="ECO:0000256" key="10">
    <source>
        <dbReference type="PROSITE-ProRule" id="PRU10141"/>
    </source>
</evidence>
<feature type="compositionally biased region" description="Polar residues" evidence="11">
    <location>
        <begin position="982"/>
        <end position="1007"/>
    </location>
</feature>
<proteinExistence type="inferred from homology"/>
<feature type="signal peptide" evidence="12">
    <location>
        <begin position="1"/>
        <end position="24"/>
    </location>
</feature>
<feature type="region of interest" description="Disordered" evidence="11">
    <location>
        <begin position="541"/>
        <end position="561"/>
    </location>
</feature>
<accession>A0A3M7I6K5</accession>
<evidence type="ECO:0000256" key="9">
    <source>
        <dbReference type="ARBA" id="ARBA00048679"/>
    </source>
</evidence>
<dbReference type="CDD" id="cd14127">
    <property type="entry name" value="STKc_CK1_fungal"/>
    <property type="match status" value="1"/>
</dbReference>
<dbReference type="Gene3D" id="3.40.50.1240">
    <property type="entry name" value="Phosphoglycerate mutase-like"/>
    <property type="match status" value="1"/>
</dbReference>
<dbReference type="OrthoDB" id="5800476at2759"/>
<dbReference type="GO" id="GO:0000324">
    <property type="term" value="C:fungal-type vacuole"/>
    <property type="evidence" value="ECO:0007669"/>
    <property type="project" value="UniProtKB-ARBA"/>
</dbReference>
<reference evidence="14 15" key="1">
    <citation type="journal article" date="2018" name="BMC Genomics">
        <title>Genomic evidence for intraspecific hybridization in a clonal and extremely halotolerant yeast.</title>
        <authorList>
            <person name="Gostincar C."/>
            <person name="Stajich J.E."/>
            <person name="Zupancic J."/>
            <person name="Zalar P."/>
            <person name="Gunde-Cimerman N."/>
        </authorList>
    </citation>
    <scope>NUCLEOTIDE SEQUENCE [LARGE SCALE GENOMIC DNA]</scope>
    <source>
        <strain evidence="14 15">EXF-120</strain>
    </source>
</reference>
<dbReference type="SMART" id="SM00220">
    <property type="entry name" value="S_TKc"/>
    <property type="match status" value="1"/>
</dbReference>
<evidence type="ECO:0000256" key="2">
    <source>
        <dbReference type="ARBA" id="ARBA00012513"/>
    </source>
</evidence>
<dbReference type="InterPro" id="IPR050235">
    <property type="entry name" value="CK1_Ser-Thr_kinase"/>
</dbReference>
<evidence type="ECO:0000256" key="7">
    <source>
        <dbReference type="ARBA" id="ARBA00022840"/>
    </source>
</evidence>
<evidence type="ECO:0000256" key="11">
    <source>
        <dbReference type="SAM" id="MobiDB-lite"/>
    </source>
</evidence>
<dbReference type="EC" id="2.7.11.1" evidence="2"/>
<dbReference type="Pfam" id="PF00069">
    <property type="entry name" value="Pkinase"/>
    <property type="match status" value="1"/>
</dbReference>
<evidence type="ECO:0000313" key="15">
    <source>
        <dbReference type="Proteomes" id="UP000281677"/>
    </source>
</evidence>
<keyword evidence="7 10" id="KW-0067">ATP-binding</keyword>
<dbReference type="Proteomes" id="UP000281677">
    <property type="component" value="Unassembled WGS sequence"/>
</dbReference>
<keyword evidence="5 10" id="KW-0547">Nucleotide-binding</keyword>
<organism evidence="14 15">
    <name type="scientific">Hortaea werneckii</name>
    <name type="common">Black yeast</name>
    <name type="synonym">Cladosporium werneckii</name>
    <dbReference type="NCBI Taxonomy" id="91943"/>
    <lineage>
        <taxon>Eukaryota</taxon>
        <taxon>Fungi</taxon>
        <taxon>Dikarya</taxon>
        <taxon>Ascomycota</taxon>
        <taxon>Pezizomycotina</taxon>
        <taxon>Dothideomycetes</taxon>
        <taxon>Dothideomycetidae</taxon>
        <taxon>Mycosphaerellales</taxon>
        <taxon>Teratosphaeriaceae</taxon>
        <taxon>Hortaea</taxon>
    </lineage>
</organism>
<evidence type="ECO:0000256" key="3">
    <source>
        <dbReference type="ARBA" id="ARBA00022527"/>
    </source>
</evidence>
<dbReference type="FunFam" id="3.30.200.20:FF:000538">
    <property type="entry name" value="Putative Casein kinase I"/>
    <property type="match status" value="1"/>
</dbReference>
<comment type="catalytic activity">
    <reaction evidence="9">
        <text>L-seryl-[protein] + ATP = O-phospho-L-seryl-[protein] + ADP + H(+)</text>
        <dbReference type="Rhea" id="RHEA:17989"/>
        <dbReference type="Rhea" id="RHEA-COMP:9863"/>
        <dbReference type="Rhea" id="RHEA-COMP:11604"/>
        <dbReference type="ChEBI" id="CHEBI:15378"/>
        <dbReference type="ChEBI" id="CHEBI:29999"/>
        <dbReference type="ChEBI" id="CHEBI:30616"/>
        <dbReference type="ChEBI" id="CHEBI:83421"/>
        <dbReference type="ChEBI" id="CHEBI:456216"/>
        <dbReference type="EC" id="2.7.11.1"/>
    </reaction>
</comment>
<dbReference type="InterPro" id="IPR011009">
    <property type="entry name" value="Kinase-like_dom_sf"/>
</dbReference>
<dbReference type="GO" id="GO:0005524">
    <property type="term" value="F:ATP binding"/>
    <property type="evidence" value="ECO:0007669"/>
    <property type="project" value="UniProtKB-UniRule"/>
</dbReference>
<evidence type="ECO:0000256" key="6">
    <source>
        <dbReference type="ARBA" id="ARBA00022777"/>
    </source>
</evidence>
<sequence length="1057" mass="116781">MRFHCTSNAVLTLLSSFVLVCAHAEYGTSAPATTASLVCLDANTTSVDLSWHTPTNSSINDLETAINGTGIYGFIFNSSQGPPDTYNWCNMPHVNPQTYPQINDTTYKLEYVEVIHRHHKRTPYASNTFPQEPYPWYCDDEGLFYGGKPINPSGNLSADTYWDVYTSPSNPLAPEGFNGSCQFPQITRGGLDDSHQHGVDLKTVYGGMLNFLPEEYDGQLVSYRVTNNQITSQVASMLVAGMYPSRAEKEVPLRIQPESIDSLEPTYTCDYASDLFSSYGAGSSNPAWREHLDAASSLYRHLDTLIGVSPASEAWHMSVDHYFDNLSARLCHDKTLPCSVNDTTDCVTMAEADKVFRLGEYEYSFIYRDSPESFPASVSSYGIWVAELAQNFRNAMDDASSAAKNATGGQRVRYRHNVAHDGSISRLLSILQLEKMVWPGMGAEVVFELYSHAGCYYVRVLWGGQVMQSSNPSLGRMDMVPVHRLLAYFDGLVGVGLYAAEKAGKLNAHYCGVRDGQAPPALKSAAVLSAPLAHAYWGTSPKSLRRDSPMPSGSQAQAQAHSPIVPQQSAVAFQAARNPAVAAAAEAAGMASSSSNVVGVHYRVGKKIGEGSFGVIFEGTNLLNNTQVAIKFEPRKSDAPQLRDEYRTYKILVGCPGIPNVYYFGQEGLHNILVIDLLGPSLEDLFDHCGRRFSTKTVVMVAKQMLSRVQTIHEKNLIYRDIKPDNFLIGRPNTKAQNVIHVVDFGMAKQYRDPKTKQHIPYRERKSLSGTARYMSINTHLGREQSRRDDLEALGHVFMYFLRGGLPWQGLKAATNKQKYEKIGEKKQTTALKDLCEGFPDEFTKYLSYVRNLGFEDTPDYDYLRDLFTKALQNTGEVEDGEYDWMKLNNGKGWEAPRQSQSQGHREPVNASAADLKGAALGGQRASRTPVPQDRLNADLPKPGAVRQSQSNIRSQQTGQRHRNGDPGKRGSTAAALDAPDQASTAPQFANSTPNLPGHRLSSQGMNQSRQPSGTQTQQRQAQPQPSQPQQQPQQQQPPSEQKDGFMQKMLKVLCCG</sequence>
<keyword evidence="6" id="KW-0418">Kinase</keyword>
<evidence type="ECO:0000256" key="5">
    <source>
        <dbReference type="ARBA" id="ARBA00022741"/>
    </source>
</evidence>
<dbReference type="SUPFAM" id="SSF56112">
    <property type="entry name" value="Protein kinase-like (PK-like)"/>
    <property type="match status" value="1"/>
</dbReference>
<comment type="catalytic activity">
    <reaction evidence="8">
        <text>L-threonyl-[protein] + ATP = O-phospho-L-threonyl-[protein] + ADP + H(+)</text>
        <dbReference type="Rhea" id="RHEA:46608"/>
        <dbReference type="Rhea" id="RHEA-COMP:11060"/>
        <dbReference type="Rhea" id="RHEA-COMP:11605"/>
        <dbReference type="ChEBI" id="CHEBI:15378"/>
        <dbReference type="ChEBI" id="CHEBI:30013"/>
        <dbReference type="ChEBI" id="CHEBI:30616"/>
        <dbReference type="ChEBI" id="CHEBI:61977"/>
        <dbReference type="ChEBI" id="CHEBI:456216"/>
        <dbReference type="EC" id="2.7.11.1"/>
    </reaction>
</comment>
<feature type="compositionally biased region" description="Polar residues" evidence="11">
    <location>
        <begin position="551"/>
        <end position="561"/>
    </location>
</feature>
<feature type="chain" id="PRO_5018216005" description="non-specific serine/threonine protein kinase" evidence="12">
    <location>
        <begin position="25"/>
        <end position="1057"/>
    </location>
</feature>
<dbReference type="PROSITE" id="PS00107">
    <property type="entry name" value="PROTEIN_KINASE_ATP"/>
    <property type="match status" value="1"/>
</dbReference>
<keyword evidence="4" id="KW-0808">Transferase</keyword>
<protein>
    <recommendedName>
        <fullName evidence="2">non-specific serine/threonine protein kinase</fullName>
        <ecNumber evidence="2">2.7.11.1</ecNumber>
    </recommendedName>
</protein>
<dbReference type="EMBL" id="QWIT01000700">
    <property type="protein sequence ID" value="RMZ21164.1"/>
    <property type="molecule type" value="Genomic_DNA"/>
</dbReference>
<evidence type="ECO:0000256" key="4">
    <source>
        <dbReference type="ARBA" id="ARBA00022679"/>
    </source>
</evidence>
<dbReference type="InterPro" id="IPR008271">
    <property type="entry name" value="Ser/Thr_kinase_AS"/>
</dbReference>
<comment type="caution">
    <text evidence="14">The sequence shown here is derived from an EMBL/GenBank/DDBJ whole genome shotgun (WGS) entry which is preliminary data.</text>
</comment>
<dbReference type="SUPFAM" id="SSF53254">
    <property type="entry name" value="Phosphoglycerate mutase-like"/>
    <property type="match status" value="1"/>
</dbReference>
<dbReference type="Gene3D" id="1.10.510.10">
    <property type="entry name" value="Transferase(Phosphotransferase) domain 1"/>
    <property type="match status" value="1"/>
</dbReference>
<keyword evidence="3" id="KW-0723">Serine/threonine-protein kinase</keyword>
<dbReference type="PROSITE" id="PS00108">
    <property type="entry name" value="PROTEIN_KINASE_ST"/>
    <property type="match status" value="1"/>
</dbReference>
<dbReference type="PROSITE" id="PS50011">
    <property type="entry name" value="PROTEIN_KINASE_DOM"/>
    <property type="match status" value="1"/>
</dbReference>
<evidence type="ECO:0000313" key="14">
    <source>
        <dbReference type="EMBL" id="RMZ21164.1"/>
    </source>
</evidence>
<evidence type="ECO:0000256" key="12">
    <source>
        <dbReference type="SAM" id="SignalP"/>
    </source>
</evidence>
<feature type="compositionally biased region" description="Low complexity" evidence="11">
    <location>
        <begin position="1008"/>
        <end position="1040"/>
    </location>
</feature>
<dbReference type="GO" id="GO:0004674">
    <property type="term" value="F:protein serine/threonine kinase activity"/>
    <property type="evidence" value="ECO:0007669"/>
    <property type="project" value="UniProtKB-KW"/>
</dbReference>
<dbReference type="VEuPathDB" id="FungiDB:BTJ68_13137"/>
<evidence type="ECO:0000256" key="8">
    <source>
        <dbReference type="ARBA" id="ARBA00047899"/>
    </source>
</evidence>
<dbReference type="PANTHER" id="PTHR11909">
    <property type="entry name" value="CASEIN KINASE-RELATED"/>
    <property type="match status" value="1"/>
</dbReference>
<dbReference type="InterPro" id="IPR000719">
    <property type="entry name" value="Prot_kinase_dom"/>
</dbReference>